<evidence type="ECO:0000256" key="6">
    <source>
        <dbReference type="ARBA" id="ARBA00022989"/>
    </source>
</evidence>
<evidence type="ECO:0000256" key="4">
    <source>
        <dbReference type="ARBA" id="ARBA00022692"/>
    </source>
</evidence>
<evidence type="ECO:0000313" key="10">
    <source>
        <dbReference type="EMBL" id="VFP84513.1"/>
    </source>
</evidence>
<evidence type="ECO:0000313" key="11">
    <source>
        <dbReference type="Proteomes" id="UP000294418"/>
    </source>
</evidence>
<dbReference type="PROSITE" id="PS50850">
    <property type="entry name" value="MFS"/>
    <property type="match status" value="1"/>
</dbReference>
<dbReference type="SUPFAM" id="SSF103473">
    <property type="entry name" value="MFS general substrate transporter"/>
    <property type="match status" value="1"/>
</dbReference>
<keyword evidence="6 8" id="KW-1133">Transmembrane helix</keyword>
<accession>A0A451DDL5</accession>
<feature type="transmembrane region" description="Helical" evidence="8">
    <location>
        <begin position="199"/>
        <end position="218"/>
    </location>
</feature>
<dbReference type="InterPro" id="IPR020846">
    <property type="entry name" value="MFS_dom"/>
</dbReference>
<protein>
    <submittedName>
        <fullName evidence="10">Proline/betaine transporter</fullName>
    </submittedName>
</protein>
<feature type="transmembrane region" description="Helical" evidence="8">
    <location>
        <begin position="423"/>
        <end position="444"/>
    </location>
</feature>
<evidence type="ECO:0000256" key="7">
    <source>
        <dbReference type="ARBA" id="ARBA00023136"/>
    </source>
</evidence>
<dbReference type="PROSITE" id="PS00217">
    <property type="entry name" value="SUGAR_TRANSPORT_2"/>
    <property type="match status" value="1"/>
</dbReference>
<feature type="transmembrane region" description="Helical" evidence="8">
    <location>
        <begin position="394"/>
        <end position="417"/>
    </location>
</feature>
<dbReference type="InterPro" id="IPR015041">
    <property type="entry name" value="Osmo_CC"/>
</dbReference>
<dbReference type="PANTHER" id="PTHR43528:SF5">
    <property type="entry name" value="PROLINE_BETAINE TRANSPORTER"/>
    <property type="match status" value="1"/>
</dbReference>
<evidence type="ECO:0000256" key="1">
    <source>
        <dbReference type="ARBA" id="ARBA00004651"/>
    </source>
</evidence>
<dbReference type="PANTHER" id="PTHR43528">
    <property type="entry name" value="ALPHA-KETOGLUTARATE PERMEASE"/>
    <property type="match status" value="1"/>
</dbReference>
<dbReference type="CDD" id="cd17366">
    <property type="entry name" value="MFS_ProP"/>
    <property type="match status" value="1"/>
</dbReference>
<gene>
    <name evidence="10" type="primary">proP</name>
    <name evidence="10" type="ORF">ERCILAFE3058_603</name>
</gene>
<feature type="transmembrane region" description="Helical" evidence="8">
    <location>
        <begin position="32"/>
        <end position="52"/>
    </location>
</feature>
<feature type="transmembrane region" description="Helical" evidence="8">
    <location>
        <begin position="99"/>
        <end position="117"/>
    </location>
</feature>
<sequence length="506" mass="56176">MTLNKQHGNFLGLKDVMIIDDVRLHKAIKAAALGNIIEWFDFSIYGFVAYALGRAFLPESEPGMQRIAVLATFAVPFLIRPLGGWFFGVLGDRYGRQKILSLTIIIMSLSTACISIIPSYHSIGIWAPICLVLCKIIQGFSIGGEYIGASIFVAEYSPDRKRGFMGSWLDFSSIAGFVLGAGLVVLAAFITGPDDFLKWGWRMLFLMALPLGVIGLYLRRGIGETPVFQQHIAHLQQRGGYALSSGTRVSHYTMSFKEVFTTYRKSILTCMGLVITTNVTYYMLLTYMPSYLSYNLHYSEDDGIRITIAIMVCMLLLQPIMGLMSDRFGRRPLVITGSSMLLLLAIPCFMLINSSMIGLMFCGLLTLSLILNSFTGVMASILPALFPTRIRYSALAASFNMSVLIASFTPTITAWLVEVTNNLYIPAYYLMIVGGIGLGTGVMMRETANLPLRGASPVASDLEEAKELLIEHHAYIERKITAIKKQIILLEKKRSHLINQHPYIQE</sequence>
<dbReference type="InterPro" id="IPR051084">
    <property type="entry name" value="H+-coupled_symporters"/>
</dbReference>
<keyword evidence="7 8" id="KW-0472">Membrane</keyword>
<feature type="transmembrane region" description="Helical" evidence="8">
    <location>
        <begin position="358"/>
        <end position="382"/>
    </location>
</feature>
<dbReference type="FunFam" id="1.20.1250.20:FF:000001">
    <property type="entry name" value="Dicarboxylate MFS transporter"/>
    <property type="match status" value="1"/>
</dbReference>
<dbReference type="Pfam" id="PF08946">
    <property type="entry name" value="Osmo_CC"/>
    <property type="match status" value="1"/>
</dbReference>
<feature type="transmembrane region" description="Helical" evidence="8">
    <location>
        <begin position="304"/>
        <end position="321"/>
    </location>
</feature>
<evidence type="ECO:0000256" key="5">
    <source>
        <dbReference type="ARBA" id="ARBA00022847"/>
    </source>
</evidence>
<keyword evidence="4 8" id="KW-0812">Transmembrane</keyword>
<feature type="transmembrane region" description="Helical" evidence="8">
    <location>
        <begin position="64"/>
        <end position="87"/>
    </location>
</feature>
<feature type="transmembrane region" description="Helical" evidence="8">
    <location>
        <begin position="266"/>
        <end position="284"/>
    </location>
</feature>
<keyword evidence="2" id="KW-0813">Transport</keyword>
<proteinExistence type="predicted"/>
<dbReference type="GO" id="GO:0015293">
    <property type="term" value="F:symporter activity"/>
    <property type="evidence" value="ECO:0007669"/>
    <property type="project" value="UniProtKB-KW"/>
</dbReference>
<dbReference type="EMBL" id="LR217720">
    <property type="protein sequence ID" value="VFP84513.1"/>
    <property type="molecule type" value="Genomic_DNA"/>
</dbReference>
<dbReference type="Proteomes" id="UP000294418">
    <property type="component" value="Chromosome"/>
</dbReference>
<dbReference type="SUPFAM" id="SSF103661">
    <property type="entry name" value="Proline/betaine transporter ProP, C-terminal cytoplasmic domain"/>
    <property type="match status" value="1"/>
</dbReference>
<name>A0A451DDL5_9GAMM</name>
<dbReference type="InterPro" id="IPR036259">
    <property type="entry name" value="MFS_trans_sf"/>
</dbReference>
<dbReference type="InterPro" id="IPR036292">
    <property type="entry name" value="ProP_C"/>
</dbReference>
<dbReference type="RefSeq" id="WP_157989964.1">
    <property type="nucleotide sequence ID" value="NZ_LR217720.1"/>
</dbReference>
<feature type="transmembrane region" description="Helical" evidence="8">
    <location>
        <begin position="333"/>
        <end position="352"/>
    </location>
</feature>
<evidence type="ECO:0000259" key="9">
    <source>
        <dbReference type="PROSITE" id="PS50850"/>
    </source>
</evidence>
<dbReference type="AlphaFoldDB" id="A0A451DDL5"/>
<dbReference type="InterPro" id="IPR005829">
    <property type="entry name" value="Sugar_transporter_CS"/>
</dbReference>
<feature type="transmembrane region" description="Helical" evidence="8">
    <location>
        <begin position="123"/>
        <end position="147"/>
    </location>
</feature>
<feature type="transmembrane region" description="Helical" evidence="8">
    <location>
        <begin position="168"/>
        <end position="193"/>
    </location>
</feature>
<dbReference type="GO" id="GO:0005886">
    <property type="term" value="C:plasma membrane"/>
    <property type="evidence" value="ECO:0007669"/>
    <property type="project" value="UniProtKB-SubCell"/>
</dbReference>
<keyword evidence="5" id="KW-0769">Symport</keyword>
<comment type="subcellular location">
    <subcellularLocation>
        <location evidence="1">Cell membrane</location>
        <topology evidence="1">Multi-pass membrane protein</topology>
    </subcellularLocation>
</comment>
<dbReference type="Gene3D" id="1.20.1250.20">
    <property type="entry name" value="MFS general substrate transporter like domains"/>
    <property type="match status" value="2"/>
</dbReference>
<dbReference type="PROSITE" id="PS00216">
    <property type="entry name" value="SUGAR_TRANSPORT_1"/>
    <property type="match status" value="1"/>
</dbReference>
<dbReference type="NCBIfam" id="NF007927">
    <property type="entry name" value="PRK10642.1"/>
    <property type="match status" value="1"/>
</dbReference>
<dbReference type="Pfam" id="PF00083">
    <property type="entry name" value="Sugar_tr"/>
    <property type="match status" value="1"/>
</dbReference>
<evidence type="ECO:0000256" key="8">
    <source>
        <dbReference type="SAM" id="Phobius"/>
    </source>
</evidence>
<organism evidence="10 11">
    <name type="scientific">Candidatus Erwinia haradaeae</name>
    <dbReference type="NCBI Taxonomy" id="1922217"/>
    <lineage>
        <taxon>Bacteria</taxon>
        <taxon>Pseudomonadati</taxon>
        <taxon>Pseudomonadota</taxon>
        <taxon>Gammaproteobacteria</taxon>
        <taxon>Enterobacterales</taxon>
        <taxon>Erwiniaceae</taxon>
        <taxon>Erwinia</taxon>
    </lineage>
</organism>
<keyword evidence="3" id="KW-1003">Cell membrane</keyword>
<feature type="domain" description="Major facilitator superfamily (MFS) profile" evidence="9">
    <location>
        <begin position="27"/>
        <end position="449"/>
    </location>
</feature>
<evidence type="ECO:0000256" key="2">
    <source>
        <dbReference type="ARBA" id="ARBA00022448"/>
    </source>
</evidence>
<dbReference type="InterPro" id="IPR005828">
    <property type="entry name" value="MFS_sugar_transport-like"/>
</dbReference>
<reference evidence="10 11" key="1">
    <citation type="submission" date="2019-02" db="EMBL/GenBank/DDBJ databases">
        <authorList>
            <person name="Manzano-Marin A."/>
            <person name="Manzano-Marin A."/>
        </authorList>
    </citation>
    <scope>NUCLEOTIDE SEQUENCE [LARGE SCALE GENOMIC DNA]</scope>
    <source>
        <strain evidence="10 11">ErCilaricifoliae</strain>
    </source>
</reference>
<evidence type="ECO:0000256" key="3">
    <source>
        <dbReference type="ARBA" id="ARBA00022475"/>
    </source>
</evidence>
<dbReference type="OrthoDB" id="3690818at2"/>